<dbReference type="OrthoDB" id="2331100at2759"/>
<evidence type="ECO:0008006" key="5">
    <source>
        <dbReference type="Google" id="ProtNLM"/>
    </source>
</evidence>
<reference evidence="3" key="1">
    <citation type="journal article" date="2020" name="Stud. Mycol.">
        <title>101 Dothideomycetes genomes: a test case for predicting lifestyles and emergence of pathogens.</title>
        <authorList>
            <person name="Haridas S."/>
            <person name="Albert R."/>
            <person name="Binder M."/>
            <person name="Bloem J."/>
            <person name="Labutti K."/>
            <person name="Salamov A."/>
            <person name="Andreopoulos B."/>
            <person name="Baker S."/>
            <person name="Barry K."/>
            <person name="Bills G."/>
            <person name="Bluhm B."/>
            <person name="Cannon C."/>
            <person name="Castanera R."/>
            <person name="Culley D."/>
            <person name="Daum C."/>
            <person name="Ezra D."/>
            <person name="Gonzalez J."/>
            <person name="Henrissat B."/>
            <person name="Kuo A."/>
            <person name="Liang C."/>
            <person name="Lipzen A."/>
            <person name="Lutzoni F."/>
            <person name="Magnuson J."/>
            <person name="Mondo S."/>
            <person name="Nolan M."/>
            <person name="Ohm R."/>
            <person name="Pangilinan J."/>
            <person name="Park H.-J."/>
            <person name="Ramirez L."/>
            <person name="Alfaro M."/>
            <person name="Sun H."/>
            <person name="Tritt A."/>
            <person name="Yoshinaga Y."/>
            <person name="Zwiers L.-H."/>
            <person name="Turgeon B."/>
            <person name="Goodwin S."/>
            <person name="Spatafora J."/>
            <person name="Crous P."/>
            <person name="Grigoriev I."/>
        </authorList>
    </citation>
    <scope>NUCLEOTIDE SEQUENCE</scope>
    <source>
        <strain evidence="3">CBS 279.74</strain>
    </source>
</reference>
<feature type="non-terminal residue" evidence="3">
    <location>
        <position position="186"/>
    </location>
</feature>
<proteinExistence type="predicted"/>
<dbReference type="EMBL" id="MU005769">
    <property type="protein sequence ID" value="KAF2710589.1"/>
    <property type="molecule type" value="Genomic_DNA"/>
</dbReference>
<accession>A0A6G1KCG0</accession>
<dbReference type="CDD" id="cd00920">
    <property type="entry name" value="Cupredoxin"/>
    <property type="match status" value="1"/>
</dbReference>
<keyword evidence="2" id="KW-0732">Signal</keyword>
<evidence type="ECO:0000256" key="2">
    <source>
        <dbReference type="SAM" id="SignalP"/>
    </source>
</evidence>
<dbReference type="Proteomes" id="UP000799428">
    <property type="component" value="Unassembled WGS sequence"/>
</dbReference>
<keyword evidence="4" id="KW-1185">Reference proteome</keyword>
<evidence type="ECO:0000313" key="4">
    <source>
        <dbReference type="Proteomes" id="UP000799428"/>
    </source>
</evidence>
<evidence type="ECO:0000313" key="3">
    <source>
        <dbReference type="EMBL" id="KAF2710589.1"/>
    </source>
</evidence>
<name>A0A6G1KCG0_9PLEO</name>
<organism evidence="3 4">
    <name type="scientific">Pleomassaria siparia CBS 279.74</name>
    <dbReference type="NCBI Taxonomy" id="1314801"/>
    <lineage>
        <taxon>Eukaryota</taxon>
        <taxon>Fungi</taxon>
        <taxon>Dikarya</taxon>
        <taxon>Ascomycota</taxon>
        <taxon>Pezizomycotina</taxon>
        <taxon>Dothideomycetes</taxon>
        <taxon>Pleosporomycetidae</taxon>
        <taxon>Pleosporales</taxon>
        <taxon>Pleomassariaceae</taxon>
        <taxon>Pleomassaria</taxon>
    </lineage>
</organism>
<evidence type="ECO:0000256" key="1">
    <source>
        <dbReference type="SAM" id="MobiDB-lite"/>
    </source>
</evidence>
<gene>
    <name evidence="3" type="ORF">K504DRAFT_405927</name>
</gene>
<dbReference type="AlphaFoldDB" id="A0A6G1KCG0"/>
<sequence>MPSFKSLILLTAAALAEVHTVEVGEKGLVISPNNFKAAVGDTVIFKLYEKHDIAQSPFDKPCNPLNGGIYSGPYSDTDGGKKKFVMNVTTTDPIWYYCSTPTHCINGMVGGINLPTDGNQTVQAYKDASAKASGQTSPQKIFGGTLLTDDQIAALNSNTTATPSKTPTGSALLPSGTSVSSGVPAS</sequence>
<dbReference type="Gene3D" id="2.60.40.420">
    <property type="entry name" value="Cupredoxins - blue copper proteins"/>
    <property type="match status" value="1"/>
</dbReference>
<dbReference type="PANTHER" id="PTHR34883:SF15">
    <property type="entry name" value="EXTRACELLULAR SERINE-RICH PROTEIN"/>
    <property type="match status" value="1"/>
</dbReference>
<feature type="signal peptide" evidence="2">
    <location>
        <begin position="1"/>
        <end position="20"/>
    </location>
</feature>
<dbReference type="InterPro" id="IPR008972">
    <property type="entry name" value="Cupredoxin"/>
</dbReference>
<dbReference type="PANTHER" id="PTHR34883">
    <property type="entry name" value="SERINE-RICH PROTEIN, PUTATIVE-RELATED-RELATED"/>
    <property type="match status" value="1"/>
</dbReference>
<dbReference type="InterPro" id="IPR052953">
    <property type="entry name" value="Ser-rich/MCO-related"/>
</dbReference>
<feature type="chain" id="PRO_5026059780" description="Cupredoxin" evidence="2">
    <location>
        <begin position="21"/>
        <end position="186"/>
    </location>
</feature>
<feature type="region of interest" description="Disordered" evidence="1">
    <location>
        <begin position="157"/>
        <end position="186"/>
    </location>
</feature>
<dbReference type="SUPFAM" id="SSF49503">
    <property type="entry name" value="Cupredoxins"/>
    <property type="match status" value="1"/>
</dbReference>
<protein>
    <recommendedName>
        <fullName evidence="5">Cupredoxin</fullName>
    </recommendedName>
</protein>